<feature type="domain" description="NADP-dependent oxidoreductase" evidence="3">
    <location>
        <begin position="23"/>
        <end position="77"/>
    </location>
</feature>
<name>A0A6A4NSQ8_LUPAL</name>
<dbReference type="InterPro" id="IPR036812">
    <property type="entry name" value="NAD(P)_OxRdtase_dom_sf"/>
</dbReference>
<organism evidence="4 5">
    <name type="scientific">Lupinus albus</name>
    <name type="common">White lupine</name>
    <name type="synonym">Lupinus termis</name>
    <dbReference type="NCBI Taxonomy" id="3870"/>
    <lineage>
        <taxon>Eukaryota</taxon>
        <taxon>Viridiplantae</taxon>
        <taxon>Streptophyta</taxon>
        <taxon>Embryophyta</taxon>
        <taxon>Tracheophyta</taxon>
        <taxon>Spermatophyta</taxon>
        <taxon>Magnoliopsida</taxon>
        <taxon>eudicotyledons</taxon>
        <taxon>Gunneridae</taxon>
        <taxon>Pentapetalae</taxon>
        <taxon>rosids</taxon>
        <taxon>fabids</taxon>
        <taxon>Fabales</taxon>
        <taxon>Fabaceae</taxon>
        <taxon>Papilionoideae</taxon>
        <taxon>50 kb inversion clade</taxon>
        <taxon>genistoids sensu lato</taxon>
        <taxon>core genistoids</taxon>
        <taxon>Genisteae</taxon>
        <taxon>Lupinus</taxon>
    </lineage>
</organism>
<dbReference type="GO" id="GO:0016491">
    <property type="term" value="F:oxidoreductase activity"/>
    <property type="evidence" value="ECO:0007669"/>
    <property type="project" value="UniProtKB-KW"/>
</dbReference>
<evidence type="ECO:0000313" key="5">
    <source>
        <dbReference type="Proteomes" id="UP000447434"/>
    </source>
</evidence>
<dbReference type="PANTHER" id="PTHR43625:SF99">
    <property type="entry name" value="ALDO-KETO REDUCTASE 1-RELATED"/>
    <property type="match status" value="1"/>
</dbReference>
<dbReference type="EMBL" id="WOCE01000021">
    <property type="protein sequence ID" value="KAE9589637.1"/>
    <property type="molecule type" value="Genomic_DNA"/>
</dbReference>
<evidence type="ECO:0000313" key="4">
    <source>
        <dbReference type="EMBL" id="KAE9589637.1"/>
    </source>
</evidence>
<evidence type="ECO:0000256" key="1">
    <source>
        <dbReference type="ARBA" id="ARBA00022857"/>
    </source>
</evidence>
<keyword evidence="2" id="KW-0560">Oxidoreductase</keyword>
<evidence type="ECO:0000259" key="3">
    <source>
        <dbReference type="Pfam" id="PF00248"/>
    </source>
</evidence>
<dbReference type="GO" id="GO:0005737">
    <property type="term" value="C:cytoplasm"/>
    <property type="evidence" value="ECO:0007669"/>
    <property type="project" value="TreeGrafter"/>
</dbReference>
<dbReference type="InterPro" id="IPR023210">
    <property type="entry name" value="NADP_OxRdtase_dom"/>
</dbReference>
<reference evidence="5" key="1">
    <citation type="journal article" date="2020" name="Nat. Commun.">
        <title>Genome sequence of the cluster root forming white lupin.</title>
        <authorList>
            <person name="Hufnagel B."/>
            <person name="Marques A."/>
            <person name="Soriano A."/>
            <person name="Marques L."/>
            <person name="Divol F."/>
            <person name="Doumas P."/>
            <person name="Sallet E."/>
            <person name="Mancinotti D."/>
            <person name="Carrere S."/>
            <person name="Marande W."/>
            <person name="Arribat S."/>
            <person name="Keller J."/>
            <person name="Huneau C."/>
            <person name="Blein T."/>
            <person name="Aime D."/>
            <person name="Laguerre M."/>
            <person name="Taylor J."/>
            <person name="Schubert V."/>
            <person name="Nelson M."/>
            <person name="Geu-Flores F."/>
            <person name="Crespi M."/>
            <person name="Gallardo-Guerrero K."/>
            <person name="Delaux P.-M."/>
            <person name="Salse J."/>
            <person name="Berges H."/>
            <person name="Guyot R."/>
            <person name="Gouzy J."/>
            <person name="Peret B."/>
        </authorList>
    </citation>
    <scope>NUCLEOTIDE SEQUENCE [LARGE SCALE GENOMIC DNA]</scope>
    <source>
        <strain evidence="5">cv. Amiga</strain>
    </source>
</reference>
<gene>
    <name evidence="4" type="ORF">Lalb_Chr21g0311091</name>
</gene>
<dbReference type="OrthoDB" id="1432068at2759"/>
<protein>
    <submittedName>
        <fullName evidence="4">Putative perakine reductase</fullName>
    </submittedName>
</protein>
<dbReference type="PANTHER" id="PTHR43625">
    <property type="entry name" value="AFLATOXIN B1 ALDEHYDE REDUCTASE"/>
    <property type="match status" value="1"/>
</dbReference>
<dbReference type="InterPro" id="IPR050791">
    <property type="entry name" value="Aldo-Keto_reductase"/>
</dbReference>
<comment type="caution">
    <text evidence="4">The sequence shown here is derived from an EMBL/GenBank/DDBJ whole genome shotgun (WGS) entry which is preliminary data.</text>
</comment>
<dbReference type="Proteomes" id="UP000447434">
    <property type="component" value="Chromosome 21"/>
</dbReference>
<keyword evidence="5" id="KW-1185">Reference proteome</keyword>
<dbReference type="Pfam" id="PF00248">
    <property type="entry name" value="Aldo_ket_red"/>
    <property type="match status" value="1"/>
</dbReference>
<dbReference type="SUPFAM" id="SSF51430">
    <property type="entry name" value="NAD(P)-linked oxidoreductase"/>
    <property type="match status" value="1"/>
</dbReference>
<accession>A0A6A4NSQ8</accession>
<proteinExistence type="predicted"/>
<keyword evidence="1" id="KW-0521">NADP</keyword>
<dbReference type="Gene3D" id="3.20.20.100">
    <property type="entry name" value="NADP-dependent oxidoreductase domain"/>
    <property type="match status" value="1"/>
</dbReference>
<sequence>MVEEVNVQIPRVKLGTQGLEVSKLGYGCMGLNGGYTGPIAEDDAISMIKYVFSKGITFFDTADVYGANANEVLIGKVQNTKLQTISLHPLLTFTYDVVSIRS</sequence>
<evidence type="ECO:0000256" key="2">
    <source>
        <dbReference type="ARBA" id="ARBA00023002"/>
    </source>
</evidence>
<dbReference type="AlphaFoldDB" id="A0A6A4NSQ8"/>